<feature type="domain" description="DNA2/NAM7 helicase helicase" evidence="1">
    <location>
        <begin position="270"/>
        <end position="357"/>
    </location>
</feature>
<evidence type="ECO:0008006" key="5">
    <source>
        <dbReference type="Google" id="ProtNLM"/>
    </source>
</evidence>
<dbReference type="EMBL" id="JALJOT010000003">
    <property type="protein sequence ID" value="KAK9916285.1"/>
    <property type="molecule type" value="Genomic_DNA"/>
</dbReference>
<name>A0ABR2YY51_9CHLO</name>
<dbReference type="Pfam" id="PF13086">
    <property type="entry name" value="AAA_11"/>
    <property type="match status" value="2"/>
</dbReference>
<evidence type="ECO:0000313" key="4">
    <source>
        <dbReference type="Proteomes" id="UP001491310"/>
    </source>
</evidence>
<dbReference type="Gene3D" id="3.40.50.300">
    <property type="entry name" value="P-loop containing nucleotide triphosphate hydrolases"/>
    <property type="match status" value="2"/>
</dbReference>
<sequence length="624" mass="67072">MRRSGLPYYSDCELIMYQKKQTGEEGQGPRGRSIFLTLNSGLERSAEYRKDDLWIIGTVPELFVPNITGPGDRMARPFVLVARSCWHGPNNEGRFEVNLLCAVPANMRKKQQVYALRGPEATTELAMISALQSLKAFSLNAEQAAVLQAMQPWFLSGSKACSPLCIIHGPFGTGKSMLLVAAIHLLLRLRNKDGPLKGCRVAVAAHTNAAVDRIMCGLLQSGQTDVLRVGPLRRIDRSLLEVSLHSTAGKRSEAAQELEAMLKEATSVSEQNILKDELARVKAGAERARKKRLKTAAVVGVTCCSAVLPVLDDQQFDVVFLDECSQMVEPLSLLPLARAGCRFAVLSGDPMQLPPLIAHPQQLTQRPGADPAHGLLRPVFVRLASMGHHVHLLRRQYRCHPQIAAISNSQFYGGRLLDGCSAADRAPLVRGLPTLLCLDVRGSQDYASGSHSASNRAEASAIAQVVRGLLGQQHSSEGEESGPMPLTPEMIGVICFHRAQVALVTSLLSGPCGPAAPGPDKNALSSTSADVTVATVDSYQGLEKPIIILSTAVSRVGAFVADPHRLNVALTRAKRHLILVGDAAVLQDTAPAFKAFLAAVRSRPGAYKHCHPGQPVPLASLLLP</sequence>
<evidence type="ECO:0000259" key="2">
    <source>
        <dbReference type="Pfam" id="PF13087"/>
    </source>
</evidence>
<protein>
    <recommendedName>
        <fullName evidence="5">P-loop containing nucleoside triphosphate hydrolase protein</fullName>
    </recommendedName>
</protein>
<gene>
    <name evidence="3" type="ORF">WJX75_000914</name>
</gene>
<dbReference type="InterPro" id="IPR045055">
    <property type="entry name" value="DNA2/NAM7-like"/>
</dbReference>
<dbReference type="InterPro" id="IPR041677">
    <property type="entry name" value="DNA2/NAM7_AAA_11"/>
</dbReference>
<keyword evidence="4" id="KW-1185">Reference proteome</keyword>
<dbReference type="InterPro" id="IPR041679">
    <property type="entry name" value="DNA2/NAM7-like_C"/>
</dbReference>
<evidence type="ECO:0000313" key="3">
    <source>
        <dbReference type="EMBL" id="KAK9916285.1"/>
    </source>
</evidence>
<accession>A0ABR2YY51</accession>
<dbReference type="CDD" id="cd18808">
    <property type="entry name" value="SF1_C_Upf1"/>
    <property type="match status" value="1"/>
</dbReference>
<dbReference type="PANTHER" id="PTHR10887">
    <property type="entry name" value="DNA2/NAM7 HELICASE FAMILY"/>
    <property type="match status" value="1"/>
</dbReference>
<dbReference type="InterPro" id="IPR027417">
    <property type="entry name" value="P-loop_NTPase"/>
</dbReference>
<organism evidence="3 4">
    <name type="scientific">Coccomyxa subellipsoidea</name>
    <dbReference type="NCBI Taxonomy" id="248742"/>
    <lineage>
        <taxon>Eukaryota</taxon>
        <taxon>Viridiplantae</taxon>
        <taxon>Chlorophyta</taxon>
        <taxon>core chlorophytes</taxon>
        <taxon>Trebouxiophyceae</taxon>
        <taxon>Trebouxiophyceae incertae sedis</taxon>
        <taxon>Coccomyxaceae</taxon>
        <taxon>Coccomyxa</taxon>
    </lineage>
</organism>
<dbReference type="Pfam" id="PF13087">
    <property type="entry name" value="AAA_12"/>
    <property type="match status" value="1"/>
</dbReference>
<feature type="domain" description="DNA2/NAM7 helicase-like C-terminal" evidence="2">
    <location>
        <begin position="378"/>
        <end position="583"/>
    </location>
</feature>
<dbReference type="InterPro" id="IPR047187">
    <property type="entry name" value="SF1_C_Upf1"/>
</dbReference>
<evidence type="ECO:0000259" key="1">
    <source>
        <dbReference type="Pfam" id="PF13086"/>
    </source>
</evidence>
<proteinExistence type="predicted"/>
<dbReference type="SUPFAM" id="SSF52540">
    <property type="entry name" value="P-loop containing nucleoside triphosphate hydrolases"/>
    <property type="match status" value="1"/>
</dbReference>
<feature type="domain" description="DNA2/NAM7 helicase helicase" evidence="1">
    <location>
        <begin position="159"/>
        <end position="265"/>
    </location>
</feature>
<dbReference type="Proteomes" id="UP001491310">
    <property type="component" value="Unassembled WGS sequence"/>
</dbReference>
<comment type="caution">
    <text evidence="3">The sequence shown here is derived from an EMBL/GenBank/DDBJ whole genome shotgun (WGS) entry which is preliminary data.</text>
</comment>
<dbReference type="PANTHER" id="PTHR10887:SF518">
    <property type="entry name" value="RNA HELICASE NONSENSE MRNA REDUCING FACTOR"/>
    <property type="match status" value="1"/>
</dbReference>
<reference evidence="3 4" key="1">
    <citation type="journal article" date="2024" name="Nat. Commun.">
        <title>Phylogenomics reveals the evolutionary origins of lichenization in chlorophyte algae.</title>
        <authorList>
            <person name="Puginier C."/>
            <person name="Libourel C."/>
            <person name="Otte J."/>
            <person name="Skaloud P."/>
            <person name="Haon M."/>
            <person name="Grisel S."/>
            <person name="Petersen M."/>
            <person name="Berrin J.G."/>
            <person name="Delaux P.M."/>
            <person name="Dal Grande F."/>
            <person name="Keller J."/>
        </authorList>
    </citation>
    <scope>NUCLEOTIDE SEQUENCE [LARGE SCALE GENOMIC DNA]</scope>
    <source>
        <strain evidence="3 4">SAG 216-7</strain>
    </source>
</reference>